<feature type="domain" description="ELYS-like" evidence="4">
    <location>
        <begin position="65"/>
        <end position="291"/>
    </location>
</feature>
<evidence type="ECO:0000313" key="6">
    <source>
        <dbReference type="Proteomes" id="UP001342314"/>
    </source>
</evidence>
<feature type="compositionally biased region" description="Polar residues" evidence="3">
    <location>
        <begin position="751"/>
        <end position="765"/>
    </location>
</feature>
<proteinExistence type="predicted"/>
<feature type="region of interest" description="Disordered" evidence="3">
    <location>
        <begin position="358"/>
        <end position="378"/>
    </location>
</feature>
<feature type="compositionally biased region" description="Low complexity" evidence="3">
    <location>
        <begin position="533"/>
        <end position="548"/>
    </location>
</feature>
<feature type="compositionally biased region" description="Low complexity" evidence="3">
    <location>
        <begin position="697"/>
        <end position="718"/>
    </location>
</feature>
<evidence type="ECO:0000259" key="4">
    <source>
        <dbReference type="Pfam" id="PF13934"/>
    </source>
</evidence>
<gene>
    <name evidence="5" type="ORF">Rhopal_002062-T1</name>
</gene>
<dbReference type="Proteomes" id="UP001342314">
    <property type="component" value="Unassembled WGS sequence"/>
</dbReference>
<comment type="subcellular location">
    <subcellularLocation>
        <location evidence="1">Nucleus</location>
    </subcellularLocation>
</comment>
<keyword evidence="6" id="KW-1185">Reference proteome</keyword>
<evidence type="ECO:0000256" key="2">
    <source>
        <dbReference type="ARBA" id="ARBA00023242"/>
    </source>
</evidence>
<dbReference type="GO" id="GO:0005634">
    <property type="term" value="C:nucleus"/>
    <property type="evidence" value="ECO:0007669"/>
    <property type="project" value="UniProtKB-SubCell"/>
</dbReference>
<comment type="caution">
    <text evidence="5">The sequence shown here is derived from an EMBL/GenBank/DDBJ whole genome shotgun (WGS) entry which is preliminary data.</text>
</comment>
<feature type="compositionally biased region" description="Low complexity" evidence="3">
    <location>
        <begin position="458"/>
        <end position="473"/>
    </location>
</feature>
<feature type="compositionally biased region" description="Low complexity" evidence="3">
    <location>
        <begin position="589"/>
        <end position="618"/>
    </location>
</feature>
<organism evidence="5 6">
    <name type="scientific">Rhodotorula paludigena</name>
    <dbReference type="NCBI Taxonomy" id="86838"/>
    <lineage>
        <taxon>Eukaryota</taxon>
        <taxon>Fungi</taxon>
        <taxon>Dikarya</taxon>
        <taxon>Basidiomycota</taxon>
        <taxon>Pucciniomycotina</taxon>
        <taxon>Microbotryomycetes</taxon>
        <taxon>Sporidiobolales</taxon>
        <taxon>Sporidiobolaceae</taxon>
        <taxon>Rhodotorula</taxon>
    </lineage>
</organism>
<dbReference type="EMBL" id="BQKY01000004">
    <property type="protein sequence ID" value="GJN89088.1"/>
    <property type="molecule type" value="Genomic_DNA"/>
</dbReference>
<feature type="region of interest" description="Disordered" evidence="3">
    <location>
        <begin position="458"/>
        <end position="487"/>
    </location>
</feature>
<dbReference type="Pfam" id="PF13934">
    <property type="entry name" value="ELYS"/>
    <property type="match status" value="1"/>
</dbReference>
<evidence type="ECO:0000313" key="5">
    <source>
        <dbReference type="EMBL" id="GJN89088.1"/>
    </source>
</evidence>
<name>A0AAV5GFV9_9BASI</name>
<accession>A0AAV5GFV9</accession>
<keyword evidence="2" id="KW-0539">Nucleus</keyword>
<feature type="compositionally biased region" description="Low complexity" evidence="3">
    <location>
        <begin position="725"/>
        <end position="738"/>
    </location>
</feature>
<evidence type="ECO:0000256" key="3">
    <source>
        <dbReference type="SAM" id="MobiDB-lite"/>
    </source>
</evidence>
<sequence length="822" mass="85703">MDSSTESFVVVHPHHGAPAAPASLAPFFPALDALALPSSSLASTPLDHAVVARIEHARRAQPGGRLFIDLLLELAVPATPLAFPPASPADLAALLVTLAGSHAVSSVLTARSCIYFLALVFSPPHLAARLAHDLLLPPAFRLAVRAFHALDTGNYRLAVKLLADPRVTPDFVPRIFELLATVPEPASDRADLVLSFWRLANIQLAQHSVREARHVVRALCAPERKRGVAEAWALAREWHVEAEREQLARAVLEACFGDNYTQRPVASHLSSLLALPFTPEEDTLTSTFCASPSANLPLTLTVDWRLSKLIAECRPVDALRFYSTVRREKASKLEQSEARDRLLKAVEANLTEVQRTTLELDLSPPPAPAPAVSSAAPATAASKVTQPAWAPIPAPAAPATPAAPPRTITAARLAQQPAPAAPAPTAADLPLSASPFVRSATNKGQGTVLRALETAATPRKPGAGAAGAPASPFTFPPPQQQAQTATVSTSVAGSTVVSTATGGGESVVSDAPVSKAKPTLAGFGSVRQPALSAATPVKAPAAAQTPARKPARREEAADEDEEMGEASAAPTQPGDESGDDFARRAALDPAIARTIAAAKTPRRAPASSSAAAPPSTARRSTRRSAQTHEVSEPSKRRAVHQPAPNDGAVDLERSARRGGNLPPGAFPGQQPQDEDEDTEQDDSAVSQHPEMREASTSRRASTRAASSKPAAVAASTRTPARRSTRAASASLSRASTAEPPSPGGAGASEPQQQPARRSTRASSVQPLEMREVGTRTPVRRSSRLSSVAGEGSAVKGGGAAAAGRSTHKGRGRIDEEEGEGEY</sequence>
<evidence type="ECO:0000256" key="1">
    <source>
        <dbReference type="ARBA" id="ARBA00004123"/>
    </source>
</evidence>
<reference evidence="5 6" key="1">
    <citation type="submission" date="2021-12" db="EMBL/GenBank/DDBJ databases">
        <title>High titer production of polyol ester of fatty acids by Rhodotorula paludigena BS15 towards product separation-free biomass refinery.</title>
        <authorList>
            <person name="Mano J."/>
            <person name="Ono H."/>
            <person name="Tanaka T."/>
            <person name="Naito K."/>
            <person name="Sushida H."/>
            <person name="Ike M."/>
            <person name="Tokuyasu K."/>
            <person name="Kitaoka M."/>
        </authorList>
    </citation>
    <scope>NUCLEOTIDE SEQUENCE [LARGE SCALE GENOMIC DNA]</scope>
    <source>
        <strain evidence="5 6">BS15</strain>
    </source>
</reference>
<feature type="compositionally biased region" description="Acidic residues" evidence="3">
    <location>
        <begin position="672"/>
        <end position="682"/>
    </location>
</feature>
<feature type="region of interest" description="Disordered" evidence="3">
    <location>
        <begin position="533"/>
        <end position="822"/>
    </location>
</feature>
<protein>
    <recommendedName>
        <fullName evidence="4">ELYS-like domain-containing protein</fullName>
    </recommendedName>
</protein>
<dbReference type="AlphaFoldDB" id="A0AAV5GFV9"/>
<dbReference type="InterPro" id="IPR025151">
    <property type="entry name" value="ELYS_dom"/>
</dbReference>